<dbReference type="PROSITE" id="PS50887">
    <property type="entry name" value="GGDEF"/>
    <property type="match status" value="1"/>
</dbReference>
<dbReference type="InterPro" id="IPR050706">
    <property type="entry name" value="Cyclic-di-GMP_PDE-like"/>
</dbReference>
<reference evidence="3" key="1">
    <citation type="submission" date="2021-10" db="EMBL/GenBank/DDBJ databases">
        <title>Anaerobic single-cell dispensing facilitates the cultivation of human gut bacteria.</title>
        <authorList>
            <person name="Afrizal A."/>
        </authorList>
    </citation>
    <scope>NUCLEOTIDE SEQUENCE</scope>
    <source>
        <strain evidence="3">CLA-AA-H204</strain>
    </source>
</reference>
<gene>
    <name evidence="3" type="ORF">LKD47_05205</name>
</gene>
<accession>A0AAW4WM02</accession>
<dbReference type="Proteomes" id="UP001198893">
    <property type="component" value="Unassembled WGS sequence"/>
</dbReference>
<evidence type="ECO:0000313" key="3">
    <source>
        <dbReference type="EMBL" id="MCC2241704.1"/>
    </source>
</evidence>
<feature type="domain" description="GGDEF" evidence="2">
    <location>
        <begin position="160"/>
        <end position="293"/>
    </location>
</feature>
<dbReference type="RefSeq" id="WP_227709841.1">
    <property type="nucleotide sequence ID" value="NZ_JAJEQW010000004.1"/>
</dbReference>
<dbReference type="InterPro" id="IPR000014">
    <property type="entry name" value="PAS"/>
</dbReference>
<protein>
    <submittedName>
        <fullName evidence="3">EAL domain-containing protein</fullName>
    </submittedName>
</protein>
<sequence>MDTNIRRLLKEIGAEDLIEVFAPCMDDYLYIIDLQKNTLIISQAAVKRFKMPGNSFDNAADSVRYFVYEEDRPMIREHLQRIADGNEKNHNLHYRWLDKDGMPVWINCRGKVIHDKDGKPHYLIGCVNEIGNIQRADNVSGLLGEREMHSFVSSHIKDSSSVFLIHIGIDGFNAINGTLGVDYGNYVLKSVADGIKECLSDKQQLYHLVADEYMIVDLESHTRDDVMLLQKEICKKIEDFIISEKYKVVFTVSTGIIHATKLLKYYDEYRKIAVFSLKQAKSMGGNGVYFFEKEDYKLFLKKEKIKSALRGAVTNEFEGFEVYYQPIIDCSSGNIIGAEALMRFSMYSGGKKESISPVEFIPLLEETGLIIPAGRFVLNEAAAMCHEMRQYIPGFKVNVNISYIQMMKSDIWKDILSSIEQYNLPPESLCAELTESGYTDMTPYFYTLRKKFEEKKIQFILDDFGTGFSNLHCIVNMNPNYVKLDNHFTAKAMSQTRDFELLKKIVELVHSIDIKICIEGVEKEEWYQKLKEIHADYLQGYLFGRPCDKNQFLNQFICKGIN</sequence>
<dbReference type="NCBIfam" id="TIGR00254">
    <property type="entry name" value="GGDEF"/>
    <property type="match status" value="1"/>
</dbReference>
<dbReference type="EMBL" id="JAJEQW010000004">
    <property type="protein sequence ID" value="MCC2241704.1"/>
    <property type="molecule type" value="Genomic_DNA"/>
</dbReference>
<dbReference type="SUPFAM" id="SSF141868">
    <property type="entry name" value="EAL domain-like"/>
    <property type="match status" value="1"/>
</dbReference>
<dbReference type="InterPro" id="IPR029787">
    <property type="entry name" value="Nucleotide_cyclase"/>
</dbReference>
<dbReference type="InterPro" id="IPR035965">
    <property type="entry name" value="PAS-like_dom_sf"/>
</dbReference>
<dbReference type="PANTHER" id="PTHR33121">
    <property type="entry name" value="CYCLIC DI-GMP PHOSPHODIESTERASE PDEF"/>
    <property type="match status" value="1"/>
</dbReference>
<dbReference type="SUPFAM" id="SSF55785">
    <property type="entry name" value="PYP-like sensor domain (PAS domain)"/>
    <property type="match status" value="1"/>
</dbReference>
<dbReference type="Pfam" id="PF00563">
    <property type="entry name" value="EAL"/>
    <property type="match status" value="1"/>
</dbReference>
<dbReference type="CDD" id="cd01948">
    <property type="entry name" value="EAL"/>
    <property type="match status" value="1"/>
</dbReference>
<dbReference type="Pfam" id="PF00990">
    <property type="entry name" value="GGDEF"/>
    <property type="match status" value="1"/>
</dbReference>
<evidence type="ECO:0000313" key="4">
    <source>
        <dbReference type="Proteomes" id="UP001198893"/>
    </source>
</evidence>
<dbReference type="PROSITE" id="PS50883">
    <property type="entry name" value="EAL"/>
    <property type="match status" value="1"/>
</dbReference>
<dbReference type="InterPro" id="IPR035919">
    <property type="entry name" value="EAL_sf"/>
</dbReference>
<proteinExistence type="predicted"/>
<dbReference type="SMART" id="SM00052">
    <property type="entry name" value="EAL"/>
    <property type="match status" value="1"/>
</dbReference>
<dbReference type="AlphaFoldDB" id="A0AAW4WM02"/>
<dbReference type="PANTHER" id="PTHR33121:SF70">
    <property type="entry name" value="SIGNALING PROTEIN YKOW"/>
    <property type="match status" value="1"/>
</dbReference>
<dbReference type="SUPFAM" id="SSF55073">
    <property type="entry name" value="Nucleotide cyclase"/>
    <property type="match status" value="1"/>
</dbReference>
<dbReference type="CDD" id="cd00130">
    <property type="entry name" value="PAS"/>
    <property type="match status" value="1"/>
</dbReference>
<dbReference type="Pfam" id="PF08447">
    <property type="entry name" value="PAS_3"/>
    <property type="match status" value="1"/>
</dbReference>
<dbReference type="GO" id="GO:0071111">
    <property type="term" value="F:cyclic-guanylate-specific phosphodiesterase activity"/>
    <property type="evidence" value="ECO:0007669"/>
    <property type="project" value="InterPro"/>
</dbReference>
<dbReference type="InterPro" id="IPR013655">
    <property type="entry name" value="PAS_fold_3"/>
</dbReference>
<comment type="caution">
    <text evidence="3">The sequence shown here is derived from an EMBL/GenBank/DDBJ whole genome shotgun (WGS) entry which is preliminary data.</text>
</comment>
<dbReference type="InterPro" id="IPR000160">
    <property type="entry name" value="GGDEF_dom"/>
</dbReference>
<dbReference type="SMART" id="SM00267">
    <property type="entry name" value="GGDEF"/>
    <property type="match status" value="1"/>
</dbReference>
<dbReference type="Gene3D" id="3.20.20.450">
    <property type="entry name" value="EAL domain"/>
    <property type="match status" value="1"/>
</dbReference>
<name>A0AAW4WM02_9FIRM</name>
<dbReference type="Gene3D" id="3.30.450.20">
    <property type="entry name" value="PAS domain"/>
    <property type="match status" value="1"/>
</dbReference>
<evidence type="ECO:0000259" key="2">
    <source>
        <dbReference type="PROSITE" id="PS50887"/>
    </source>
</evidence>
<dbReference type="Gene3D" id="3.30.70.270">
    <property type="match status" value="1"/>
</dbReference>
<evidence type="ECO:0000259" key="1">
    <source>
        <dbReference type="PROSITE" id="PS50883"/>
    </source>
</evidence>
<feature type="domain" description="EAL" evidence="1">
    <location>
        <begin position="302"/>
        <end position="560"/>
    </location>
</feature>
<dbReference type="InterPro" id="IPR001633">
    <property type="entry name" value="EAL_dom"/>
</dbReference>
<dbReference type="InterPro" id="IPR043128">
    <property type="entry name" value="Rev_trsase/Diguanyl_cyclase"/>
</dbReference>
<organism evidence="3 4">
    <name type="scientific">Roseburia amylophila</name>
    <dbReference type="NCBI Taxonomy" id="2981794"/>
    <lineage>
        <taxon>Bacteria</taxon>
        <taxon>Bacillati</taxon>
        <taxon>Bacillota</taxon>
        <taxon>Clostridia</taxon>
        <taxon>Lachnospirales</taxon>
        <taxon>Lachnospiraceae</taxon>
        <taxon>Roseburia</taxon>
    </lineage>
</organism>